<evidence type="ECO:0000313" key="1">
    <source>
        <dbReference type="EMBL" id="CAH9090293.1"/>
    </source>
</evidence>
<sequence length="150" mass="16905">MFITNFWKISHLGGMFLICLVFGNWSWAQIHWIWIMFAAGKFAEGSGSPEIGPINFKVAGTWRGEGRIEKGVFRLLSYRLCRLLPLPLGVAGVQRGFGVRGELRFGFLSGWVLFALRHCRRVCCRSLVGVEGGYFSDLCYCKRGDGNAFE</sequence>
<reference evidence="1" key="1">
    <citation type="submission" date="2022-07" db="EMBL/GenBank/DDBJ databases">
        <authorList>
            <person name="Macas J."/>
            <person name="Novak P."/>
            <person name="Neumann P."/>
        </authorList>
    </citation>
    <scope>NUCLEOTIDE SEQUENCE</scope>
</reference>
<dbReference type="AlphaFoldDB" id="A0A9P1E9V0"/>
<comment type="caution">
    <text evidence="1">The sequence shown here is derived from an EMBL/GenBank/DDBJ whole genome shotgun (WGS) entry which is preliminary data.</text>
</comment>
<name>A0A9P1E9V0_CUSEU</name>
<proteinExistence type="predicted"/>
<dbReference type="EMBL" id="CAMAPE010000022">
    <property type="protein sequence ID" value="CAH9090293.1"/>
    <property type="molecule type" value="Genomic_DNA"/>
</dbReference>
<gene>
    <name evidence="1" type="ORF">CEURO_LOCUS11199</name>
</gene>
<organism evidence="1 2">
    <name type="scientific">Cuscuta europaea</name>
    <name type="common">European dodder</name>
    <dbReference type="NCBI Taxonomy" id="41803"/>
    <lineage>
        <taxon>Eukaryota</taxon>
        <taxon>Viridiplantae</taxon>
        <taxon>Streptophyta</taxon>
        <taxon>Embryophyta</taxon>
        <taxon>Tracheophyta</taxon>
        <taxon>Spermatophyta</taxon>
        <taxon>Magnoliopsida</taxon>
        <taxon>eudicotyledons</taxon>
        <taxon>Gunneridae</taxon>
        <taxon>Pentapetalae</taxon>
        <taxon>asterids</taxon>
        <taxon>lamiids</taxon>
        <taxon>Solanales</taxon>
        <taxon>Convolvulaceae</taxon>
        <taxon>Cuscuteae</taxon>
        <taxon>Cuscuta</taxon>
        <taxon>Cuscuta subgen. Cuscuta</taxon>
    </lineage>
</organism>
<keyword evidence="2" id="KW-1185">Reference proteome</keyword>
<evidence type="ECO:0000313" key="2">
    <source>
        <dbReference type="Proteomes" id="UP001152484"/>
    </source>
</evidence>
<protein>
    <submittedName>
        <fullName evidence="1">Uncharacterized protein</fullName>
    </submittedName>
</protein>
<accession>A0A9P1E9V0</accession>
<dbReference type="Proteomes" id="UP001152484">
    <property type="component" value="Unassembled WGS sequence"/>
</dbReference>